<keyword evidence="2" id="KW-0238">DNA-binding</keyword>
<dbReference type="PANTHER" id="PTHR44846">
    <property type="entry name" value="MANNOSYL-D-GLYCERATE TRANSPORT/METABOLISM SYSTEM REPRESSOR MNGR-RELATED"/>
    <property type="match status" value="1"/>
</dbReference>
<gene>
    <name evidence="5" type="ORF">LI90_613</name>
</gene>
<dbReference type="PRINTS" id="PR00035">
    <property type="entry name" value="HTHGNTR"/>
</dbReference>
<dbReference type="InterPro" id="IPR050679">
    <property type="entry name" value="Bact_HTH_transcr_reg"/>
</dbReference>
<keyword evidence="1" id="KW-0805">Transcription regulation</keyword>
<keyword evidence="6" id="KW-1185">Reference proteome</keyword>
<accession>A0A132MMG6</accession>
<dbReference type="InterPro" id="IPR036390">
    <property type="entry name" value="WH_DNA-bd_sf"/>
</dbReference>
<dbReference type="SMART" id="SM00866">
    <property type="entry name" value="UTRA"/>
    <property type="match status" value="1"/>
</dbReference>
<dbReference type="InterPro" id="IPR000524">
    <property type="entry name" value="Tscrpt_reg_HTH_GntR"/>
</dbReference>
<comment type="caution">
    <text evidence="5">The sequence shown here is derived from an EMBL/GenBank/DDBJ whole genome shotgun (WGS) entry which is preliminary data.</text>
</comment>
<keyword evidence="3" id="KW-0804">Transcription</keyword>
<dbReference type="InterPro" id="IPR028978">
    <property type="entry name" value="Chorismate_lyase_/UTRA_dom_sf"/>
</dbReference>
<dbReference type="GO" id="GO:0003677">
    <property type="term" value="F:DNA binding"/>
    <property type="evidence" value="ECO:0007669"/>
    <property type="project" value="UniProtKB-KW"/>
</dbReference>
<dbReference type="PROSITE" id="PS50949">
    <property type="entry name" value="HTH_GNTR"/>
    <property type="match status" value="1"/>
</dbReference>
<dbReference type="InterPro" id="IPR036388">
    <property type="entry name" value="WH-like_DNA-bd_sf"/>
</dbReference>
<dbReference type="STRING" id="1469144.LI90_613"/>
<name>A0A132MMG6_9ACTN</name>
<dbReference type="GO" id="GO:0045892">
    <property type="term" value="P:negative regulation of DNA-templated transcription"/>
    <property type="evidence" value="ECO:0007669"/>
    <property type="project" value="TreeGrafter"/>
</dbReference>
<dbReference type="GO" id="GO:0003700">
    <property type="term" value="F:DNA-binding transcription factor activity"/>
    <property type="evidence" value="ECO:0007669"/>
    <property type="project" value="InterPro"/>
</dbReference>
<dbReference type="PATRIC" id="fig|1469144.10.peg.713"/>
<dbReference type="SUPFAM" id="SSF46785">
    <property type="entry name" value="Winged helix' DNA-binding domain"/>
    <property type="match status" value="1"/>
</dbReference>
<dbReference type="Proteomes" id="UP000070188">
    <property type="component" value="Unassembled WGS sequence"/>
</dbReference>
<dbReference type="SMART" id="SM00345">
    <property type="entry name" value="HTH_GNTR"/>
    <property type="match status" value="1"/>
</dbReference>
<dbReference type="Pfam" id="PF00392">
    <property type="entry name" value="GntR"/>
    <property type="match status" value="1"/>
</dbReference>
<dbReference type="Gene3D" id="3.40.1410.10">
    <property type="entry name" value="Chorismate lyase-like"/>
    <property type="match status" value="1"/>
</dbReference>
<dbReference type="InterPro" id="IPR011663">
    <property type="entry name" value="UTRA"/>
</dbReference>
<dbReference type="Pfam" id="PF07702">
    <property type="entry name" value="UTRA"/>
    <property type="match status" value="1"/>
</dbReference>
<evidence type="ECO:0000313" key="5">
    <source>
        <dbReference type="EMBL" id="KWW98983.1"/>
    </source>
</evidence>
<protein>
    <submittedName>
        <fullName evidence="5">Transcriptional regulator</fullName>
    </submittedName>
</protein>
<evidence type="ECO:0000256" key="3">
    <source>
        <dbReference type="ARBA" id="ARBA00023163"/>
    </source>
</evidence>
<evidence type="ECO:0000313" key="6">
    <source>
        <dbReference type="Proteomes" id="UP000070188"/>
    </source>
</evidence>
<evidence type="ECO:0000256" key="2">
    <source>
        <dbReference type="ARBA" id="ARBA00023125"/>
    </source>
</evidence>
<dbReference type="CDD" id="cd07377">
    <property type="entry name" value="WHTH_GntR"/>
    <property type="match status" value="1"/>
</dbReference>
<dbReference type="EMBL" id="LAXD01000001">
    <property type="protein sequence ID" value="KWW98983.1"/>
    <property type="molecule type" value="Genomic_DNA"/>
</dbReference>
<feature type="domain" description="HTH gntR-type" evidence="4">
    <location>
        <begin position="8"/>
        <end position="76"/>
    </location>
</feature>
<dbReference type="SUPFAM" id="SSF64288">
    <property type="entry name" value="Chorismate lyase-like"/>
    <property type="match status" value="1"/>
</dbReference>
<dbReference type="RefSeq" id="WP_244884163.1">
    <property type="nucleotide sequence ID" value="NZ_LAXD01000001.1"/>
</dbReference>
<reference evidence="6" key="1">
    <citation type="submission" date="2015-04" db="EMBL/GenBank/DDBJ databases">
        <title>Physiological reanalysis, assessment of diazotrophy, and genome sequences of multiple isolates of Streptomyces thermoautotrophicus.</title>
        <authorList>
            <person name="MacKellar D.C."/>
            <person name="Lieber L."/>
            <person name="Norman J."/>
            <person name="Bolger A."/>
            <person name="Tobin C."/>
            <person name="Murray J.W."/>
            <person name="Chang R."/>
            <person name="Ford T."/>
            <person name="Nguyen P.Q."/>
            <person name="Woodward J."/>
            <person name="Permingeat H."/>
            <person name="Joshi N.S."/>
            <person name="Silver P.A."/>
            <person name="Usadel B."/>
            <person name="Rutherford A.W."/>
            <person name="Friesen M."/>
            <person name="Prell J."/>
        </authorList>
    </citation>
    <scope>NUCLEOTIDE SEQUENCE [LARGE SCALE GENOMIC DNA]</scope>
    <source>
        <strain evidence="6">H1</strain>
    </source>
</reference>
<dbReference type="PANTHER" id="PTHR44846:SF17">
    <property type="entry name" value="GNTR-FAMILY TRANSCRIPTIONAL REGULATOR"/>
    <property type="match status" value="1"/>
</dbReference>
<organism evidence="5 6">
    <name type="scientific">Carbonactinospora thermoautotrophica</name>
    <dbReference type="NCBI Taxonomy" id="1469144"/>
    <lineage>
        <taxon>Bacteria</taxon>
        <taxon>Bacillati</taxon>
        <taxon>Actinomycetota</taxon>
        <taxon>Actinomycetes</taxon>
        <taxon>Kitasatosporales</taxon>
        <taxon>Carbonactinosporaceae</taxon>
        <taxon>Carbonactinospora</taxon>
    </lineage>
</organism>
<sequence length="267" mass="30082">MIDPTSDRPAYQQVADELRRRILSGEAPPGTRLPSESELMREFGISRTTARLTYNVLRAEGLIDTARGKGAFVRDRRSARRVASDRYRREVLQIRKQGEPTPPPETSFTRDQGISWSQYRLDKEFHEVPAPDHVAELLNLEPGTPVLARHFVFYAEDQPQQMSVSYYPLDLVRGTPVADPNNEPWPGGNIAQLATLGITVTRVEESVRARMPLPEEKRTLRIPPGVPVLTITRRMLAGPNKDRPVEVAADIVIPADRVVLDYTIDLD</sequence>
<dbReference type="AlphaFoldDB" id="A0A132MMG6"/>
<evidence type="ECO:0000259" key="4">
    <source>
        <dbReference type="PROSITE" id="PS50949"/>
    </source>
</evidence>
<evidence type="ECO:0000256" key="1">
    <source>
        <dbReference type="ARBA" id="ARBA00023015"/>
    </source>
</evidence>
<proteinExistence type="predicted"/>
<dbReference type="Gene3D" id="1.10.10.10">
    <property type="entry name" value="Winged helix-like DNA-binding domain superfamily/Winged helix DNA-binding domain"/>
    <property type="match status" value="1"/>
</dbReference>